<feature type="transmembrane region" description="Helical" evidence="10">
    <location>
        <begin position="276"/>
        <end position="299"/>
    </location>
</feature>
<feature type="domain" description="ABC transmembrane type-1" evidence="12">
    <location>
        <begin position="110"/>
        <end position="299"/>
    </location>
</feature>
<dbReference type="RefSeq" id="WP_212774203.1">
    <property type="nucleotide sequence ID" value="NZ_AP024601.1"/>
</dbReference>
<evidence type="ECO:0000256" key="10">
    <source>
        <dbReference type="RuleBase" id="RU363032"/>
    </source>
</evidence>
<dbReference type="GO" id="GO:0055085">
    <property type="term" value="P:transmembrane transport"/>
    <property type="evidence" value="ECO:0007669"/>
    <property type="project" value="InterPro"/>
</dbReference>
<evidence type="ECO:0000259" key="12">
    <source>
        <dbReference type="PROSITE" id="PS50928"/>
    </source>
</evidence>
<feature type="transmembrane region" description="Helical" evidence="10">
    <location>
        <begin position="51"/>
        <end position="71"/>
    </location>
</feature>
<feature type="region of interest" description="Disordered" evidence="11">
    <location>
        <begin position="1"/>
        <end position="28"/>
    </location>
</feature>
<organism evidence="13 14">
    <name type="scientific">Polycladomyces abyssicola</name>
    <dbReference type="NCBI Taxonomy" id="1125966"/>
    <lineage>
        <taxon>Bacteria</taxon>
        <taxon>Bacillati</taxon>
        <taxon>Bacillota</taxon>
        <taxon>Bacilli</taxon>
        <taxon>Bacillales</taxon>
        <taxon>Thermoactinomycetaceae</taxon>
        <taxon>Polycladomyces</taxon>
    </lineage>
</organism>
<evidence type="ECO:0000256" key="2">
    <source>
        <dbReference type="ARBA" id="ARBA00022448"/>
    </source>
</evidence>
<dbReference type="AlphaFoldDB" id="A0A8D5UD78"/>
<dbReference type="EMBL" id="AP024601">
    <property type="protein sequence ID" value="BCU80899.1"/>
    <property type="molecule type" value="Genomic_DNA"/>
</dbReference>
<dbReference type="GO" id="GO:0015833">
    <property type="term" value="P:peptide transport"/>
    <property type="evidence" value="ECO:0007669"/>
    <property type="project" value="UniProtKB-KW"/>
</dbReference>
<evidence type="ECO:0000256" key="1">
    <source>
        <dbReference type="ARBA" id="ARBA00004651"/>
    </source>
</evidence>
<keyword evidence="7 10" id="KW-1133">Transmembrane helix</keyword>
<reference evidence="13" key="2">
    <citation type="journal article" date="2021" name="Microbiol. Resour. Announc.">
        <title>Complete Genome Sequence of Polycladomyces abyssicola JIR-001T, Isolated from Hemipelagic Sediment in Deep Seawater.</title>
        <authorList>
            <person name="Tsubouchi T."/>
            <person name="Kaneko Y."/>
        </authorList>
    </citation>
    <scope>NUCLEOTIDE SEQUENCE</scope>
    <source>
        <strain evidence="13">JIR-001</strain>
    </source>
</reference>
<keyword evidence="6" id="KW-0653">Protein transport</keyword>
<evidence type="ECO:0000256" key="3">
    <source>
        <dbReference type="ARBA" id="ARBA00022475"/>
    </source>
</evidence>
<accession>A0A8D5UD78</accession>
<dbReference type="InterPro" id="IPR025966">
    <property type="entry name" value="OppC_N"/>
</dbReference>
<proteinExistence type="inferred from homology"/>
<feature type="transmembrane region" description="Helical" evidence="10">
    <location>
        <begin position="227"/>
        <end position="256"/>
    </location>
</feature>
<feature type="compositionally biased region" description="Polar residues" evidence="11">
    <location>
        <begin position="1"/>
        <end position="11"/>
    </location>
</feature>
<evidence type="ECO:0000256" key="4">
    <source>
        <dbReference type="ARBA" id="ARBA00022692"/>
    </source>
</evidence>
<gene>
    <name evidence="13" type="primary">oppC</name>
    <name evidence="13" type="ORF">JIR001_06820</name>
</gene>
<dbReference type="Gene3D" id="1.10.3720.10">
    <property type="entry name" value="MetI-like"/>
    <property type="match status" value="1"/>
</dbReference>
<dbReference type="Proteomes" id="UP000677436">
    <property type="component" value="Chromosome"/>
</dbReference>
<evidence type="ECO:0000313" key="13">
    <source>
        <dbReference type="EMBL" id="BCU80899.1"/>
    </source>
</evidence>
<evidence type="ECO:0000256" key="6">
    <source>
        <dbReference type="ARBA" id="ARBA00022927"/>
    </source>
</evidence>
<feature type="transmembrane region" description="Helical" evidence="10">
    <location>
        <begin position="149"/>
        <end position="167"/>
    </location>
</feature>
<dbReference type="PANTHER" id="PTHR43386">
    <property type="entry name" value="OLIGOPEPTIDE TRANSPORT SYSTEM PERMEASE PROTEIN APPC"/>
    <property type="match status" value="1"/>
</dbReference>
<dbReference type="Pfam" id="PF12911">
    <property type="entry name" value="OppC_N"/>
    <property type="match status" value="1"/>
</dbReference>
<evidence type="ECO:0000256" key="8">
    <source>
        <dbReference type="ARBA" id="ARBA00023136"/>
    </source>
</evidence>
<dbReference type="InterPro" id="IPR035906">
    <property type="entry name" value="MetI-like_sf"/>
</dbReference>
<comment type="similarity">
    <text evidence="9">Belongs to the binding-protein-dependent transport system permease family. OppBC subfamily.</text>
</comment>
<evidence type="ECO:0000256" key="5">
    <source>
        <dbReference type="ARBA" id="ARBA00022856"/>
    </source>
</evidence>
<keyword evidence="3" id="KW-1003">Cell membrane</keyword>
<feature type="transmembrane region" description="Helical" evidence="10">
    <location>
        <begin position="173"/>
        <end position="192"/>
    </location>
</feature>
<dbReference type="GO" id="GO:0005886">
    <property type="term" value="C:plasma membrane"/>
    <property type="evidence" value="ECO:0007669"/>
    <property type="project" value="UniProtKB-SubCell"/>
</dbReference>
<evidence type="ECO:0000256" key="7">
    <source>
        <dbReference type="ARBA" id="ARBA00022989"/>
    </source>
</evidence>
<dbReference type="Pfam" id="PF00528">
    <property type="entry name" value="BPD_transp_1"/>
    <property type="match status" value="1"/>
</dbReference>
<evidence type="ECO:0000256" key="11">
    <source>
        <dbReference type="SAM" id="MobiDB-lite"/>
    </source>
</evidence>
<keyword evidence="8 10" id="KW-0472">Membrane</keyword>
<dbReference type="PANTHER" id="PTHR43386:SF24">
    <property type="entry name" value="OLIGOPEPTIDE TRANSPORT SYSTEM PERMEASE PROTEIN AMID"/>
    <property type="match status" value="1"/>
</dbReference>
<protein>
    <submittedName>
        <fullName evidence="13">Diguanylate cyclase</fullName>
    </submittedName>
</protein>
<sequence>MEATKQLNQDLSPEMFQPGEVSPEERNGLSSKHVGYWTDVWRRFRSNKGAIIGFTILLVVGFLALFGQHFVPYDYQTMNYTIQNKEPFGNHYFGTDNFGRDLWARTWYGARISLTIAFLAVLIDMTIGVTFGAISGYFGGKVDTVMQRILEVMYCIPQLIILILMMLYFEPGIVPIAIAMGITGWVPMARIVRAQVMRLKEQEFVLAARTLGASHGRLLLKHLLPNVMGPIIVAVTFSIPQAIFFEAFLSFIGLGINPPAASLGMLVNDGFRNLQLFPYQVFYPGLVLALIMLSFNLLGDGLRDALDPKLRR</sequence>
<dbReference type="CDD" id="cd06261">
    <property type="entry name" value="TM_PBP2"/>
    <property type="match status" value="1"/>
</dbReference>
<keyword evidence="2 10" id="KW-0813">Transport</keyword>
<dbReference type="InterPro" id="IPR000515">
    <property type="entry name" value="MetI-like"/>
</dbReference>
<keyword evidence="14" id="KW-1185">Reference proteome</keyword>
<dbReference type="GO" id="GO:0015031">
    <property type="term" value="P:protein transport"/>
    <property type="evidence" value="ECO:0007669"/>
    <property type="project" value="UniProtKB-KW"/>
</dbReference>
<dbReference type="KEGG" id="pabs:JIR001_06820"/>
<keyword evidence="4 10" id="KW-0812">Transmembrane</keyword>
<evidence type="ECO:0000256" key="9">
    <source>
        <dbReference type="ARBA" id="ARBA00024202"/>
    </source>
</evidence>
<feature type="transmembrane region" description="Helical" evidence="10">
    <location>
        <begin position="112"/>
        <end position="137"/>
    </location>
</feature>
<dbReference type="SUPFAM" id="SSF161098">
    <property type="entry name" value="MetI-like"/>
    <property type="match status" value="1"/>
</dbReference>
<dbReference type="PROSITE" id="PS50928">
    <property type="entry name" value="ABC_TM1"/>
    <property type="match status" value="1"/>
</dbReference>
<reference evidence="13" key="1">
    <citation type="journal article" date="2013" name="Int. J. Syst. Evol. Microbiol.">
        <title>Polycladomyces abyssicola gen. nov., sp. nov., a thermophilic filamentous bacterium isolated from hemipelagic sediment.</title>
        <authorList>
            <person name="Tsubouchi T."/>
            <person name="Shimane Y."/>
            <person name="Mori K."/>
            <person name="Usui K."/>
            <person name="Hiraki T."/>
            <person name="Tame A."/>
            <person name="Uematsu K."/>
            <person name="Maruyama T."/>
            <person name="Hatada Y."/>
        </authorList>
    </citation>
    <scope>NUCLEOTIDE SEQUENCE</scope>
    <source>
        <strain evidence="13">JIR-001</strain>
    </source>
</reference>
<name>A0A8D5UD78_9BACL</name>
<keyword evidence="5" id="KW-0571">Peptide transport</keyword>
<evidence type="ECO:0000313" key="14">
    <source>
        <dbReference type="Proteomes" id="UP000677436"/>
    </source>
</evidence>
<dbReference type="InterPro" id="IPR050366">
    <property type="entry name" value="BP-dependent_transpt_permease"/>
</dbReference>
<comment type="subcellular location">
    <subcellularLocation>
        <location evidence="1 10">Cell membrane</location>
        <topology evidence="1 10">Multi-pass membrane protein</topology>
    </subcellularLocation>
</comment>